<feature type="domain" description="Amidohydrolase-related" evidence="9">
    <location>
        <begin position="42"/>
        <end position="302"/>
    </location>
</feature>
<proteinExistence type="inferred from homology"/>
<comment type="similarity">
    <text evidence="1">Belongs to the metallo-dependent hydrolases superfamily. ACMSD family.</text>
</comment>
<evidence type="ECO:0000256" key="6">
    <source>
        <dbReference type="ARBA" id="ARBA00036832"/>
    </source>
</evidence>
<evidence type="ECO:0000313" key="11">
    <source>
        <dbReference type="Proteomes" id="UP000053958"/>
    </source>
</evidence>
<evidence type="ECO:0000256" key="3">
    <source>
        <dbReference type="ARBA" id="ARBA00022793"/>
    </source>
</evidence>
<dbReference type="GeneID" id="25317410"/>
<sequence length="306" mass="33742">MASIERIDFHTHAVTPGYRKYCQKARLAGNGKPDGMPGIPTNKELSDICRAYPDRFGFFASLPLPDVEGSLAEIDYALDHLGAVGFQVLSNAHRVYPGDKLLDPVFDRLSARKAIVFLHPTSCHYVRTVEVGGSGESGSESTTVVETFHPLPQHPAPMLEFMFDSTRAISNLLLSGTVKRCSGITFLACHCGATLPPMLERIAAFGKIPGSKSEDALTAEEIKSTLRTRFYFDLAGFPFPDQIHGLLRVTDTSRLVYGSDYPYTPGGLVEDLARRMDEEVDRLFGEDVKKQIYHENGGKMLRNATL</sequence>
<keyword evidence="2" id="KW-0479">Metal-binding</keyword>
<dbReference type="GO" id="GO:0005829">
    <property type="term" value="C:cytosol"/>
    <property type="evidence" value="ECO:0007669"/>
    <property type="project" value="TreeGrafter"/>
</dbReference>
<dbReference type="InterPro" id="IPR006680">
    <property type="entry name" value="Amidohydro-rel"/>
</dbReference>
<dbReference type="EMBL" id="LASV01000218">
    <property type="protein sequence ID" value="KKA20923.1"/>
    <property type="molecule type" value="Genomic_DNA"/>
</dbReference>
<dbReference type="GO" id="GO:0019748">
    <property type="term" value="P:secondary metabolic process"/>
    <property type="evidence" value="ECO:0007669"/>
    <property type="project" value="TreeGrafter"/>
</dbReference>
<comment type="catalytic activity">
    <reaction evidence="6">
        <text>6-methylsalicylate + H(+) = 3-methylphenol + CO2</text>
        <dbReference type="Rhea" id="RHEA:23112"/>
        <dbReference type="ChEBI" id="CHEBI:15378"/>
        <dbReference type="ChEBI" id="CHEBI:16526"/>
        <dbReference type="ChEBI" id="CHEBI:17231"/>
        <dbReference type="ChEBI" id="CHEBI:36658"/>
        <dbReference type="EC" id="4.1.1.52"/>
    </reaction>
    <physiologicalReaction direction="left-to-right" evidence="6">
        <dbReference type="Rhea" id="RHEA:23113"/>
    </physiologicalReaction>
</comment>
<dbReference type="Pfam" id="PF04909">
    <property type="entry name" value="Amidohydro_2"/>
    <property type="match status" value="1"/>
</dbReference>
<accession>A0A0F4YTG9</accession>
<evidence type="ECO:0000313" key="10">
    <source>
        <dbReference type="EMBL" id="KKA20923.1"/>
    </source>
</evidence>
<dbReference type="AlphaFoldDB" id="A0A0F4YTG9"/>
<dbReference type="SUPFAM" id="SSF51556">
    <property type="entry name" value="Metallo-dependent hydrolases"/>
    <property type="match status" value="1"/>
</dbReference>
<dbReference type="EC" id="4.1.1.52" evidence="7"/>
<evidence type="ECO:0000256" key="7">
    <source>
        <dbReference type="ARBA" id="ARBA00038889"/>
    </source>
</evidence>
<dbReference type="InterPro" id="IPR032466">
    <property type="entry name" value="Metal_Hydrolase"/>
</dbReference>
<keyword evidence="5 8" id="KW-0456">Lyase</keyword>
<comment type="caution">
    <text evidence="10">The sequence shown here is derived from an EMBL/GenBank/DDBJ whole genome shotgun (WGS) entry which is preliminary data.</text>
</comment>
<dbReference type="GO" id="GO:0046872">
    <property type="term" value="F:metal ion binding"/>
    <property type="evidence" value="ECO:0007669"/>
    <property type="project" value="UniProtKB-KW"/>
</dbReference>
<name>A0A0F4YTG9_RASE3</name>
<evidence type="ECO:0000259" key="9">
    <source>
        <dbReference type="Pfam" id="PF04909"/>
    </source>
</evidence>
<dbReference type="RefSeq" id="XP_013327535.1">
    <property type="nucleotide sequence ID" value="XM_013472081.1"/>
</dbReference>
<dbReference type="GO" id="GO:0047596">
    <property type="term" value="F:6-methylsalicylate decarboxylase activity"/>
    <property type="evidence" value="ECO:0007669"/>
    <property type="project" value="UniProtKB-EC"/>
</dbReference>
<evidence type="ECO:0000256" key="2">
    <source>
        <dbReference type="ARBA" id="ARBA00022723"/>
    </source>
</evidence>
<dbReference type="PANTHER" id="PTHR21240:SF29">
    <property type="entry name" value="AMIDOHYDROLASE-RELATED DOMAIN-CONTAINING PROTEIN"/>
    <property type="match status" value="1"/>
</dbReference>
<evidence type="ECO:0000256" key="5">
    <source>
        <dbReference type="ARBA" id="ARBA00023239"/>
    </source>
</evidence>
<keyword evidence="3 8" id="KW-0210">Decarboxylase</keyword>
<dbReference type="PANTHER" id="PTHR21240">
    <property type="entry name" value="2-AMINO-3-CARBOXYLMUCONATE-6-SEMIALDEHYDE DECARBOXYLASE"/>
    <property type="match status" value="1"/>
</dbReference>
<protein>
    <recommendedName>
        <fullName evidence="7">6-methylsalicylate decarboxylase</fullName>
        <ecNumber evidence="7">4.1.1.52</ecNumber>
    </recommendedName>
</protein>
<keyword evidence="11" id="KW-1185">Reference proteome</keyword>
<dbReference type="OrthoDB" id="2832284at2759"/>
<keyword evidence="4" id="KW-0862">Zinc</keyword>
<dbReference type="STRING" id="1408163.A0A0F4YTG9"/>
<dbReference type="GO" id="GO:0016787">
    <property type="term" value="F:hydrolase activity"/>
    <property type="evidence" value="ECO:0007669"/>
    <property type="project" value="InterPro"/>
</dbReference>
<dbReference type="InterPro" id="IPR032465">
    <property type="entry name" value="ACMSD"/>
</dbReference>
<evidence type="ECO:0000256" key="4">
    <source>
        <dbReference type="ARBA" id="ARBA00022833"/>
    </source>
</evidence>
<organism evidence="10 11">
    <name type="scientific">Rasamsonia emersonii (strain ATCC 16479 / CBS 393.64 / IMI 116815)</name>
    <dbReference type="NCBI Taxonomy" id="1408163"/>
    <lineage>
        <taxon>Eukaryota</taxon>
        <taxon>Fungi</taxon>
        <taxon>Dikarya</taxon>
        <taxon>Ascomycota</taxon>
        <taxon>Pezizomycotina</taxon>
        <taxon>Eurotiomycetes</taxon>
        <taxon>Eurotiomycetidae</taxon>
        <taxon>Eurotiales</taxon>
        <taxon>Trichocomaceae</taxon>
        <taxon>Rasamsonia</taxon>
    </lineage>
</organism>
<reference evidence="10 11" key="1">
    <citation type="submission" date="2015-04" db="EMBL/GenBank/DDBJ databases">
        <authorList>
            <person name="Heijne W.H."/>
            <person name="Fedorova N.D."/>
            <person name="Nierman W.C."/>
            <person name="Vollebregt A.W."/>
            <person name="Zhao Z."/>
            <person name="Wu L."/>
            <person name="Kumar M."/>
            <person name="Stam H."/>
            <person name="van den Berg M.A."/>
            <person name="Pel H.J."/>
        </authorList>
    </citation>
    <scope>NUCLEOTIDE SEQUENCE [LARGE SCALE GENOMIC DNA]</scope>
    <source>
        <strain evidence="10 11">CBS 393.64</strain>
    </source>
</reference>
<evidence type="ECO:0000256" key="1">
    <source>
        <dbReference type="ARBA" id="ARBA00005871"/>
    </source>
</evidence>
<evidence type="ECO:0000256" key="8">
    <source>
        <dbReference type="RuleBase" id="RU366045"/>
    </source>
</evidence>
<gene>
    <name evidence="10" type="ORF">T310_5063</name>
</gene>
<dbReference type="Proteomes" id="UP000053958">
    <property type="component" value="Unassembled WGS sequence"/>
</dbReference>
<dbReference type="Gene3D" id="3.20.20.140">
    <property type="entry name" value="Metal-dependent hydrolases"/>
    <property type="match status" value="1"/>
</dbReference>